<feature type="compositionally biased region" description="Polar residues" evidence="2">
    <location>
        <begin position="121"/>
        <end position="135"/>
    </location>
</feature>
<feature type="region of interest" description="Disordered" evidence="2">
    <location>
        <begin position="527"/>
        <end position="547"/>
    </location>
</feature>
<feature type="compositionally biased region" description="Polar residues" evidence="2">
    <location>
        <begin position="144"/>
        <end position="203"/>
    </location>
</feature>
<feature type="region of interest" description="Disordered" evidence="2">
    <location>
        <begin position="1191"/>
        <end position="1214"/>
    </location>
</feature>
<dbReference type="Pfam" id="PF13205">
    <property type="entry name" value="Big_5"/>
    <property type="match status" value="1"/>
</dbReference>
<gene>
    <name evidence="4" type="ORF">BLNAU_4708</name>
</gene>
<dbReference type="SUPFAM" id="SSF56112">
    <property type="entry name" value="Protein kinase-like (PK-like)"/>
    <property type="match status" value="1"/>
</dbReference>
<evidence type="ECO:0000259" key="3">
    <source>
        <dbReference type="Pfam" id="PF13205"/>
    </source>
</evidence>
<keyword evidence="5" id="KW-1185">Reference proteome</keyword>
<dbReference type="Gene3D" id="1.10.510.10">
    <property type="entry name" value="Transferase(Phosphotransferase) domain 1"/>
    <property type="match status" value="1"/>
</dbReference>
<keyword evidence="1" id="KW-0732">Signal</keyword>
<accession>A0ABQ9Y9N7</accession>
<evidence type="ECO:0000313" key="4">
    <source>
        <dbReference type="EMBL" id="KAK2960491.1"/>
    </source>
</evidence>
<feature type="compositionally biased region" description="Basic and acidic residues" evidence="2">
    <location>
        <begin position="1346"/>
        <end position="1356"/>
    </location>
</feature>
<evidence type="ECO:0000256" key="1">
    <source>
        <dbReference type="ARBA" id="ARBA00022729"/>
    </source>
</evidence>
<feature type="region of interest" description="Disordered" evidence="2">
    <location>
        <begin position="564"/>
        <end position="652"/>
    </location>
</feature>
<feature type="compositionally biased region" description="Basic and acidic residues" evidence="2">
    <location>
        <begin position="536"/>
        <end position="547"/>
    </location>
</feature>
<protein>
    <recommendedName>
        <fullName evidence="3">SbsA Ig-like domain-containing protein</fullName>
    </recommendedName>
</protein>
<organism evidence="4 5">
    <name type="scientific">Blattamonas nauphoetae</name>
    <dbReference type="NCBI Taxonomy" id="2049346"/>
    <lineage>
        <taxon>Eukaryota</taxon>
        <taxon>Metamonada</taxon>
        <taxon>Preaxostyla</taxon>
        <taxon>Oxymonadida</taxon>
        <taxon>Blattamonas</taxon>
    </lineage>
</organism>
<feature type="region of interest" description="Disordered" evidence="2">
    <location>
        <begin position="995"/>
        <end position="1065"/>
    </location>
</feature>
<feature type="compositionally biased region" description="Polar residues" evidence="2">
    <location>
        <begin position="70"/>
        <end position="82"/>
    </location>
</feature>
<reference evidence="4 5" key="1">
    <citation type="journal article" date="2022" name="bioRxiv">
        <title>Genomics of Preaxostyla Flagellates Illuminates Evolutionary Transitions and the Path Towards Mitochondrial Loss.</title>
        <authorList>
            <person name="Novak L.V.F."/>
            <person name="Treitli S.C."/>
            <person name="Pyrih J."/>
            <person name="Halakuc P."/>
            <person name="Pipaliya S.V."/>
            <person name="Vacek V."/>
            <person name="Brzon O."/>
            <person name="Soukal P."/>
            <person name="Eme L."/>
            <person name="Dacks J.B."/>
            <person name="Karnkowska A."/>
            <person name="Elias M."/>
            <person name="Hampl V."/>
        </authorList>
    </citation>
    <scope>NUCLEOTIDE SEQUENCE [LARGE SCALE GENOMIC DNA]</scope>
    <source>
        <strain evidence="4">NAU3</strain>
        <tissue evidence="4">Gut</tissue>
    </source>
</reference>
<feature type="compositionally biased region" description="Low complexity" evidence="2">
    <location>
        <begin position="573"/>
        <end position="585"/>
    </location>
</feature>
<feature type="compositionally biased region" description="Polar residues" evidence="2">
    <location>
        <begin position="629"/>
        <end position="640"/>
    </location>
</feature>
<feature type="compositionally biased region" description="Polar residues" evidence="2">
    <location>
        <begin position="1199"/>
        <end position="1214"/>
    </location>
</feature>
<dbReference type="InterPro" id="IPR011009">
    <property type="entry name" value="Kinase-like_dom_sf"/>
</dbReference>
<feature type="compositionally biased region" description="Low complexity" evidence="2">
    <location>
        <begin position="606"/>
        <end position="627"/>
    </location>
</feature>
<dbReference type="Proteomes" id="UP001281761">
    <property type="component" value="Unassembled WGS sequence"/>
</dbReference>
<proteinExistence type="predicted"/>
<evidence type="ECO:0000313" key="5">
    <source>
        <dbReference type="Proteomes" id="UP001281761"/>
    </source>
</evidence>
<dbReference type="EMBL" id="JARBJD010000023">
    <property type="protein sequence ID" value="KAK2960491.1"/>
    <property type="molecule type" value="Genomic_DNA"/>
</dbReference>
<comment type="caution">
    <text evidence="4">The sequence shown here is derived from an EMBL/GenBank/DDBJ whole genome shotgun (WGS) entry which is preliminary data.</text>
</comment>
<feature type="compositionally biased region" description="Polar residues" evidence="2">
    <location>
        <begin position="96"/>
        <end position="113"/>
    </location>
</feature>
<feature type="region of interest" description="Disordered" evidence="2">
    <location>
        <begin position="1337"/>
        <end position="1381"/>
    </location>
</feature>
<feature type="region of interest" description="Disordered" evidence="2">
    <location>
        <begin position="665"/>
        <end position="686"/>
    </location>
</feature>
<name>A0ABQ9Y9N7_9EUKA</name>
<evidence type="ECO:0000256" key="2">
    <source>
        <dbReference type="SAM" id="MobiDB-lite"/>
    </source>
</evidence>
<dbReference type="InterPro" id="IPR032812">
    <property type="entry name" value="SbsA_Ig"/>
</dbReference>
<feature type="domain" description="SbsA Ig-like" evidence="3">
    <location>
        <begin position="247"/>
        <end position="345"/>
    </location>
</feature>
<feature type="region of interest" description="Disordered" evidence="2">
    <location>
        <begin position="54"/>
        <end position="203"/>
    </location>
</feature>
<feature type="compositionally biased region" description="Low complexity" evidence="2">
    <location>
        <begin position="1045"/>
        <end position="1056"/>
    </location>
</feature>
<feature type="compositionally biased region" description="Basic and acidic residues" evidence="2">
    <location>
        <begin position="995"/>
        <end position="1026"/>
    </location>
</feature>
<feature type="region of interest" description="Disordered" evidence="2">
    <location>
        <begin position="443"/>
        <end position="463"/>
    </location>
</feature>
<feature type="compositionally biased region" description="Basic and acidic residues" evidence="2">
    <location>
        <begin position="594"/>
        <end position="605"/>
    </location>
</feature>
<feature type="compositionally biased region" description="Low complexity" evidence="2">
    <location>
        <begin position="449"/>
        <end position="463"/>
    </location>
</feature>
<sequence>MVTSEVVLVDFDRLEFKPSQPLNSSSEYRIHLEFRLRGSHISLSTEADDLILQRASDGTPQKLSRDSNGKEMSSARNKSNYGPMSDREGYVGEQISAMQNRRTSVKPTSTAQPKTPKANKKSQSGTPKGSNASNTRKNEEHNSTDNLTKEWTNFQQTLQTRLTSPTPRSKGTTTPTRFGGSMTESNETNASSPNAKGENILTTPNWRSSLDMNEMSDYPSAHGDNKDVIEDPLRKIDWTFFTKGYSHPQLVKTFPAHKQEGVSRIQTIQLCFDRPFDAELARRHIKISPPHPIVLTPHPSHPSIISLIPLSPYPPLTVYHVYISKWLRDFTRQRFTHGFVISFKTRSVFTLPRSVSLNSFVQNRTSTLSGTFIDALPLPLNSDIPYLHFLTRDAEWGRTDPDNNSDIFSSTLERDMALEDRALDRSFVSDPFLQTYQSGALSLSGVQRSPSQQTSPPKSTTKKLPLQLFHSPFCDSTLIRLLTAPSFLPLFRLQNRFLLPYYCIVIPPSMLPNFLVPRPIPNERRDLKKIVTSTSQDRREKEERLKEEEKLLEQQLIADDAKIKAQNEEQQKSSSAVPSLLSPSVNDNPSSEQFDTRRSTSRDDQSSITKPLTPRSPTTPTSAAIPPFNTESPRPTVENTPKTEGKPKFQVAPISTDNTRTIADSAGQTERRNIQPKRLQGRPNPDDEMVGFCVGTARPPILTLHAYLHSQCTHMGYAELIKIVFGIASGMHTLHTHTPNPILHGSLHDSALIHLTPQTHAPLLSFYGLGKITLYLSHARATRRSTGVTLKLRTKREYVTQELLPQSTQNATLTNAMTLRMNFPIMEQFLVPTASMMKKKKSGKMILGMESDDFNIVDTTKSGSVAITSNDPFINSAPPPLPPKALFVSHTSPFKDDVNALALLLFEMCTNKIPTISQLEGIHEDEVIDSLIEQSKAIPWPFVGFLIKACLGRAGMSQLPSFFLIKELCRIELAGLMEKELRRRQNLARNKEYLEKEGERKQKQEQAETERRKIEEEKQREREEAIKYGLSIGEDGSTTNTQAGSNYPSSSVSPASQTHTPKTAEIDEHDIFEETAQMLDAEEAKHAPILNKRPPQRKNEWAIPEEFLVDSVVDPTPSKENVYRNEHSLMTADRTTIEKMGSVVTSPTRHFSSSQRFPYPEPRNFSQLEGSQKGTAPSFLMAMSKGVNTTIVANPPISPQKQGGSDNGTPARTGSHQHVFLTTQTPDTSRVFDSPYTADKRHTHSTTNFGTNVVSAGFDGNEQKQTEADKKARMVGGATGMMIRRDQRAEEKIRRRVTSGLDLFSDELSFAFDTTAVRSTSEEENVLNKAIDRTLRQGRANQTIHLDTKRGGRETPQKTPGPYDQPPKEQPKPNTADPNISYDLSKKANDLLAAQMNELMKLTEGQVKNQLDFQLNMGEVVLSPEWKEVVRMYEIERDNVIKERRRSKGGGMKDNYDAVSSTEEIHILPAHIERIILNTSPVEVNEMKSNTRVIDEEMNQRRKEVEKASFPLTSESVADWMDDLEFKNPFLRTIRSDL</sequence>